<feature type="region of interest" description="Disordered" evidence="1">
    <location>
        <begin position="138"/>
        <end position="160"/>
    </location>
</feature>
<dbReference type="Proteomes" id="UP000288216">
    <property type="component" value="Unassembled WGS sequence"/>
</dbReference>
<evidence type="ECO:0000256" key="1">
    <source>
        <dbReference type="SAM" id="MobiDB-lite"/>
    </source>
</evidence>
<evidence type="ECO:0000259" key="2">
    <source>
        <dbReference type="Pfam" id="PF17733"/>
    </source>
</evidence>
<proteinExistence type="predicted"/>
<dbReference type="Pfam" id="PF25871">
    <property type="entry name" value="HTH_76"/>
    <property type="match status" value="1"/>
</dbReference>
<dbReference type="InterPro" id="IPR040554">
    <property type="entry name" value="KPWE_PEX14_dom"/>
</dbReference>
<keyword evidence="5" id="KW-1185">Reference proteome</keyword>
<reference evidence="4 5" key="1">
    <citation type="journal article" date="2018" name="Nat. Ecol. Evol.">
        <title>Shark genomes provide insights into elasmobranch evolution and the origin of vertebrates.</title>
        <authorList>
            <person name="Hara Y"/>
            <person name="Yamaguchi K"/>
            <person name="Onimaru K"/>
            <person name="Kadota M"/>
            <person name="Koyanagi M"/>
            <person name="Keeley SD"/>
            <person name="Tatsumi K"/>
            <person name="Tanaka K"/>
            <person name="Motone F"/>
            <person name="Kageyama Y"/>
            <person name="Nozu R"/>
            <person name="Adachi N"/>
            <person name="Nishimura O"/>
            <person name="Nakagawa R"/>
            <person name="Tanegashima C"/>
            <person name="Kiyatake I"/>
            <person name="Matsumoto R"/>
            <person name="Murakumo K"/>
            <person name="Nishida K"/>
            <person name="Terakita A"/>
            <person name="Kuratani S"/>
            <person name="Sato K"/>
            <person name="Hyodo S Kuraku.S."/>
        </authorList>
    </citation>
    <scope>NUCLEOTIDE SEQUENCE [LARGE SCALE GENOMIC DNA]</scope>
</reference>
<protein>
    <submittedName>
        <fullName evidence="4">Uncharacterized protein</fullName>
    </submittedName>
</protein>
<dbReference type="PANTHER" id="PTHR40657">
    <property type="entry name" value="HYPOTHETICAL PROTEIN LOC681367"/>
    <property type="match status" value="1"/>
</dbReference>
<dbReference type="EMBL" id="BFAA01001201">
    <property type="protein sequence ID" value="GCB61729.1"/>
    <property type="molecule type" value="Genomic_DNA"/>
</dbReference>
<evidence type="ECO:0000259" key="3">
    <source>
        <dbReference type="Pfam" id="PF25871"/>
    </source>
</evidence>
<dbReference type="InterPro" id="IPR058841">
    <property type="entry name" value="HTH_76"/>
</dbReference>
<name>A0A401NLK2_SCYTO</name>
<dbReference type="AlphaFoldDB" id="A0A401NLK2"/>
<feature type="domain" description="Peroxisomal membrane protein PEX14-like KPWE" evidence="2">
    <location>
        <begin position="177"/>
        <end position="222"/>
    </location>
</feature>
<evidence type="ECO:0000313" key="4">
    <source>
        <dbReference type="EMBL" id="GCB61729.1"/>
    </source>
</evidence>
<accession>A0A401NLK2</accession>
<organism evidence="4 5">
    <name type="scientific">Scyliorhinus torazame</name>
    <name type="common">Cloudy catshark</name>
    <name type="synonym">Catulus torazame</name>
    <dbReference type="NCBI Taxonomy" id="75743"/>
    <lineage>
        <taxon>Eukaryota</taxon>
        <taxon>Metazoa</taxon>
        <taxon>Chordata</taxon>
        <taxon>Craniata</taxon>
        <taxon>Vertebrata</taxon>
        <taxon>Chondrichthyes</taxon>
        <taxon>Elasmobranchii</taxon>
        <taxon>Galeomorphii</taxon>
        <taxon>Galeoidea</taxon>
        <taxon>Carcharhiniformes</taxon>
        <taxon>Scyliorhinidae</taxon>
        <taxon>Scyliorhinus</taxon>
    </lineage>
</organism>
<dbReference type="InterPro" id="IPR039995">
    <property type="entry name" value="PEX39"/>
</dbReference>
<comment type="caution">
    <text evidence="4">The sequence shown here is derived from an EMBL/GenBank/DDBJ whole genome shotgun (WGS) entry which is preliminary data.</text>
</comment>
<dbReference type="OMA" id="RFIGPID"/>
<dbReference type="Pfam" id="PF17733">
    <property type="entry name" value="KPWE_dom"/>
    <property type="match status" value="1"/>
</dbReference>
<evidence type="ECO:0000313" key="5">
    <source>
        <dbReference type="Proteomes" id="UP000288216"/>
    </source>
</evidence>
<feature type="domain" description="PEX14-like helix-turn-helix" evidence="3">
    <location>
        <begin position="3"/>
        <end position="64"/>
    </location>
</feature>
<dbReference type="PANTHER" id="PTHR40657:SF1">
    <property type="entry name" value="RIKEN CDNA 2310039H08 GENE"/>
    <property type="match status" value="1"/>
</dbReference>
<dbReference type="STRING" id="75743.A0A401NLK2"/>
<gene>
    <name evidence="4" type="ORF">scyTo_0004146</name>
</gene>
<sequence length="231" mass="26326">METQYKQFHDYQFAADEVFQRGLAQLGEAVRGSEERLLAAKIYYYSRFIGPIDLESYKEWLSSQIIDANNQNNLAAAEDITKAFEMLLRHIPSDPVQNDQSATVETTKVGQMPPIDQQEEKMEDERMYFQIRKEIEGTDHDALKENSQTQERPENRTVGGIGNLSSITTAVNVEHCTLSFSQVLHLVQSGQEIPGIQKRNIMSTNSMPTVSQMARKPKPWEKVSNIFTHSN</sequence>
<dbReference type="OrthoDB" id="9936937at2759"/>